<sequence>DFDTFPCSWVNLYVPESTHLNAPPPPPPPSTPSPPPLPMNRNILILVIATLLLGVFIINQVFNMTGYRYWPTPLDLITFPKHKGLNDLNGDVHSSLDHKRTLVDIQEGMVAEQRSKVNTSSGKSQSILWYKKPNWVSLSFANNALKTVCVYSNCLMTDAVGDLRSHSAIVFTMTQRNDYSPPIMHSERRTDQAWIFFGLESPINHKHLGHRHSSWYRTMNWSMSYRTDADIVYPYGMLVTKAGPPVQVKPSVYKQKRKWAAWIVSNCGADSWRDEFIDVFGRCSGSEFTNINTLRASIEKDYKFYLSFENSLCTDYITEKFFRYYNWEIVLVTRGGANYSELLPRDTFIDSAHYPSAKELVQYLLQVGDSESKYLSYLNNKNKYASTELVPSSFCSICEKVNNLKKNRKTYTDHVSYVHNVSKCWGPSDIKQLHWRKLHVVYGCIGIIIFLFCLLVKCLRRRR</sequence>
<evidence type="ECO:0000256" key="7">
    <source>
        <dbReference type="ARBA" id="ARBA00022968"/>
    </source>
</evidence>
<feature type="transmembrane region" description="Helical" evidence="12">
    <location>
        <begin position="43"/>
        <end position="62"/>
    </location>
</feature>
<evidence type="ECO:0000256" key="10">
    <source>
        <dbReference type="ARBA" id="ARBA00023136"/>
    </source>
</evidence>
<feature type="domain" description="Fucosyltransferase C-terminal" evidence="13">
    <location>
        <begin position="254"/>
        <end position="413"/>
    </location>
</feature>
<dbReference type="EMBL" id="CP111025">
    <property type="protein sequence ID" value="WAR26241.1"/>
    <property type="molecule type" value="Genomic_DNA"/>
</dbReference>
<keyword evidence="5 12" id="KW-0808">Transferase</keyword>
<feature type="domain" description="Fucosyltransferase N-terminal" evidence="14">
    <location>
        <begin position="124"/>
        <end position="236"/>
    </location>
</feature>
<dbReference type="Pfam" id="PF17039">
    <property type="entry name" value="Glyco_tran_10_N"/>
    <property type="match status" value="1"/>
</dbReference>
<name>A0ABY7FZR2_MYAAR</name>
<evidence type="ECO:0000256" key="5">
    <source>
        <dbReference type="ARBA" id="ARBA00022679"/>
    </source>
</evidence>
<evidence type="ECO:0000256" key="3">
    <source>
        <dbReference type="ARBA" id="ARBA00008919"/>
    </source>
</evidence>
<evidence type="ECO:0000259" key="13">
    <source>
        <dbReference type="Pfam" id="PF00852"/>
    </source>
</evidence>
<dbReference type="EC" id="2.4.1.-" evidence="12"/>
<comment type="caution">
    <text evidence="12">Lacks conserved residue(s) required for the propagation of feature annotation.</text>
</comment>
<dbReference type="Pfam" id="PF00852">
    <property type="entry name" value="Glyco_transf_10"/>
    <property type="match status" value="1"/>
</dbReference>
<dbReference type="Gene3D" id="3.40.50.11660">
    <property type="entry name" value="Glycosyl transferase family 10, C-terminal domain"/>
    <property type="match status" value="1"/>
</dbReference>
<dbReference type="InterPro" id="IPR055270">
    <property type="entry name" value="Glyco_tran_10_C"/>
</dbReference>
<evidence type="ECO:0000256" key="6">
    <source>
        <dbReference type="ARBA" id="ARBA00022692"/>
    </source>
</evidence>
<dbReference type="PANTHER" id="PTHR48438:SF1">
    <property type="entry name" value="ALPHA-(1,3)-FUCOSYLTRANSFERASE C-RELATED"/>
    <property type="match status" value="1"/>
</dbReference>
<feature type="non-terminal residue" evidence="15">
    <location>
        <position position="463"/>
    </location>
</feature>
<evidence type="ECO:0000256" key="1">
    <source>
        <dbReference type="ARBA" id="ARBA00004323"/>
    </source>
</evidence>
<evidence type="ECO:0000259" key="14">
    <source>
        <dbReference type="Pfam" id="PF17039"/>
    </source>
</evidence>
<dbReference type="InterPro" id="IPR031481">
    <property type="entry name" value="Glyco_tran_10_N"/>
</dbReference>
<evidence type="ECO:0000256" key="11">
    <source>
        <dbReference type="ARBA" id="ARBA00023180"/>
    </source>
</evidence>
<comment type="subcellular location">
    <subcellularLocation>
        <location evidence="1">Golgi apparatus membrane</location>
        <topology evidence="1">Single-pass type II membrane protein</topology>
    </subcellularLocation>
    <subcellularLocation>
        <location evidence="12">Golgi apparatus</location>
        <location evidence="12">Golgi stack membrane</location>
        <topology evidence="12">Single-pass type II membrane protein</topology>
    </subcellularLocation>
</comment>
<keyword evidence="10 12" id="KW-0472">Membrane</keyword>
<evidence type="ECO:0000256" key="2">
    <source>
        <dbReference type="ARBA" id="ARBA00004922"/>
    </source>
</evidence>
<reference evidence="15" key="1">
    <citation type="submission" date="2022-11" db="EMBL/GenBank/DDBJ databases">
        <title>Centuries of genome instability and evolution in soft-shell clam transmissible cancer (bioRxiv).</title>
        <authorList>
            <person name="Hart S.F.M."/>
            <person name="Yonemitsu M.A."/>
            <person name="Giersch R.M."/>
            <person name="Beal B.F."/>
            <person name="Arriagada G."/>
            <person name="Davis B.W."/>
            <person name="Ostrander E.A."/>
            <person name="Goff S.P."/>
            <person name="Metzger M.J."/>
        </authorList>
    </citation>
    <scope>NUCLEOTIDE SEQUENCE</scope>
    <source>
        <strain evidence="15">MELC-2E11</strain>
        <tissue evidence="15">Siphon/mantle</tissue>
    </source>
</reference>
<keyword evidence="11" id="KW-0325">Glycoprotein</keyword>
<comment type="pathway">
    <text evidence="2">Protein modification; protein glycosylation.</text>
</comment>
<keyword evidence="7" id="KW-0735">Signal-anchor</keyword>
<dbReference type="PANTHER" id="PTHR48438">
    <property type="entry name" value="ALPHA-(1,3)-FUCOSYLTRANSFERASE C-RELATED"/>
    <property type="match status" value="1"/>
</dbReference>
<evidence type="ECO:0000256" key="12">
    <source>
        <dbReference type="RuleBase" id="RU003832"/>
    </source>
</evidence>
<keyword evidence="16" id="KW-1185">Reference proteome</keyword>
<evidence type="ECO:0000313" key="15">
    <source>
        <dbReference type="EMBL" id="WAR26241.1"/>
    </source>
</evidence>
<dbReference type="InterPro" id="IPR038577">
    <property type="entry name" value="GT10-like_C_sf"/>
</dbReference>
<comment type="similarity">
    <text evidence="3 12">Belongs to the glycosyltransferase 10 family.</text>
</comment>
<keyword evidence="6 12" id="KW-0812">Transmembrane</keyword>
<feature type="transmembrane region" description="Helical" evidence="12">
    <location>
        <begin position="440"/>
        <end position="459"/>
    </location>
</feature>
<keyword evidence="8 12" id="KW-1133">Transmembrane helix</keyword>
<protein>
    <recommendedName>
        <fullName evidence="12">Fucosyltransferase</fullName>
        <ecNumber evidence="12">2.4.1.-</ecNumber>
    </recommendedName>
</protein>
<evidence type="ECO:0000256" key="8">
    <source>
        <dbReference type="ARBA" id="ARBA00022989"/>
    </source>
</evidence>
<keyword evidence="4 12" id="KW-0328">Glycosyltransferase</keyword>
<dbReference type="SUPFAM" id="SSF53756">
    <property type="entry name" value="UDP-Glycosyltransferase/glycogen phosphorylase"/>
    <property type="match status" value="1"/>
</dbReference>
<evidence type="ECO:0000313" key="16">
    <source>
        <dbReference type="Proteomes" id="UP001164746"/>
    </source>
</evidence>
<accession>A0ABY7FZR2</accession>
<organism evidence="15 16">
    <name type="scientific">Mya arenaria</name>
    <name type="common">Soft-shell clam</name>
    <dbReference type="NCBI Taxonomy" id="6604"/>
    <lineage>
        <taxon>Eukaryota</taxon>
        <taxon>Metazoa</taxon>
        <taxon>Spiralia</taxon>
        <taxon>Lophotrochozoa</taxon>
        <taxon>Mollusca</taxon>
        <taxon>Bivalvia</taxon>
        <taxon>Autobranchia</taxon>
        <taxon>Heteroconchia</taxon>
        <taxon>Euheterodonta</taxon>
        <taxon>Imparidentia</taxon>
        <taxon>Neoheterodontei</taxon>
        <taxon>Myida</taxon>
        <taxon>Myoidea</taxon>
        <taxon>Myidae</taxon>
        <taxon>Mya</taxon>
    </lineage>
</organism>
<dbReference type="InterPro" id="IPR001503">
    <property type="entry name" value="Glyco_trans_10"/>
</dbReference>
<evidence type="ECO:0000256" key="9">
    <source>
        <dbReference type="ARBA" id="ARBA00023034"/>
    </source>
</evidence>
<evidence type="ECO:0000256" key="4">
    <source>
        <dbReference type="ARBA" id="ARBA00022676"/>
    </source>
</evidence>
<gene>
    <name evidence="15" type="ORF">MAR_011945</name>
</gene>
<proteinExistence type="inferred from homology"/>
<keyword evidence="9 12" id="KW-0333">Golgi apparatus</keyword>
<dbReference type="Proteomes" id="UP001164746">
    <property type="component" value="Chromosome 14"/>
</dbReference>